<dbReference type="InterPro" id="IPR004113">
    <property type="entry name" value="FAD-bd_oxidored_4_C"/>
</dbReference>
<keyword evidence="5 9" id="KW-0274">FAD</keyword>
<feature type="active site" description="Proton donor/acceptor" evidence="7">
    <location>
        <position position="2290"/>
    </location>
</feature>
<dbReference type="GO" id="GO:0008609">
    <property type="term" value="F:alkylglycerone-phosphate synthase activity"/>
    <property type="evidence" value="ECO:0007669"/>
    <property type="project" value="UniProtKB-EC"/>
</dbReference>
<feature type="transmembrane region" description="Helical" evidence="11">
    <location>
        <begin position="673"/>
        <end position="690"/>
    </location>
</feature>
<dbReference type="Gene3D" id="3.30.43.10">
    <property type="entry name" value="Uridine Diphospho-n-acetylenolpyruvylglucosamine Reductase, domain 2"/>
    <property type="match status" value="1"/>
</dbReference>
<dbReference type="Pfam" id="PF00887">
    <property type="entry name" value="ACBP"/>
    <property type="match status" value="1"/>
</dbReference>
<dbReference type="InterPro" id="IPR015421">
    <property type="entry name" value="PyrdxlP-dep_Trfase_major"/>
</dbReference>
<feature type="binding site" evidence="9">
    <location>
        <begin position="2077"/>
        <end position="2083"/>
    </location>
    <ligand>
        <name>FAD</name>
        <dbReference type="ChEBI" id="CHEBI:57692"/>
    </ligand>
</feature>
<dbReference type="GO" id="GO:0005777">
    <property type="term" value="C:peroxisome"/>
    <property type="evidence" value="ECO:0007669"/>
    <property type="project" value="UniProtKB-ARBA"/>
</dbReference>
<dbReference type="PROSITE" id="PS51387">
    <property type="entry name" value="FAD_PCMH"/>
    <property type="match status" value="1"/>
</dbReference>
<dbReference type="Gene3D" id="1.10.45.10">
    <property type="entry name" value="Vanillyl-alcohol Oxidase, Chain A, domain 4"/>
    <property type="match status" value="1"/>
</dbReference>
<dbReference type="InterPro" id="IPR000653">
    <property type="entry name" value="DegT/StrS_aminotransferase"/>
</dbReference>
<feature type="binding site" evidence="9">
    <location>
        <begin position="2016"/>
        <end position="2019"/>
    </location>
    <ligand>
        <name>FAD</name>
        <dbReference type="ChEBI" id="CHEBI:57692"/>
    </ligand>
</feature>
<dbReference type="InterPro" id="IPR016167">
    <property type="entry name" value="FAD-bd_PCMH_sub1"/>
</dbReference>
<dbReference type="Pfam" id="PF02913">
    <property type="entry name" value="FAD-oxidase_C"/>
    <property type="match status" value="1"/>
</dbReference>
<dbReference type="InterPro" id="IPR036318">
    <property type="entry name" value="FAD-bd_PCMH-like_sf"/>
</dbReference>
<dbReference type="InterPro" id="IPR000582">
    <property type="entry name" value="Acyl-CoA-binding_protein"/>
</dbReference>
<dbReference type="InterPro" id="IPR006094">
    <property type="entry name" value="Oxid_FAD_bind_N"/>
</dbReference>
<keyword evidence="15" id="KW-1185">Reference proteome</keyword>
<comment type="cofactor">
    <cofactor evidence="9">
        <name>FAD</name>
        <dbReference type="ChEBI" id="CHEBI:57692"/>
    </cofactor>
</comment>
<dbReference type="InterPro" id="IPR016171">
    <property type="entry name" value="Vanillyl_alc_oxidase_C-sub2"/>
</dbReference>
<proteinExistence type="inferred from homology"/>
<evidence type="ECO:0000313" key="14">
    <source>
        <dbReference type="EMBL" id="CAB9514315.1"/>
    </source>
</evidence>
<dbReference type="InterPro" id="IPR016169">
    <property type="entry name" value="FAD-bd_PCMH_sub2"/>
</dbReference>
<evidence type="ECO:0000256" key="9">
    <source>
        <dbReference type="PIRSR" id="PIRSR625650-3"/>
    </source>
</evidence>
<dbReference type="Gene3D" id="3.30.465.10">
    <property type="match status" value="1"/>
</dbReference>
<dbReference type="SUPFAM" id="SSF51735">
    <property type="entry name" value="NAD(P)-binding Rossmann-fold domains"/>
    <property type="match status" value="1"/>
</dbReference>
<evidence type="ECO:0000256" key="5">
    <source>
        <dbReference type="ARBA" id="ARBA00022827"/>
    </source>
</evidence>
<dbReference type="SUPFAM" id="SSF69593">
    <property type="entry name" value="Glycerol-3-phosphate (1)-acyltransferase"/>
    <property type="match status" value="1"/>
</dbReference>
<dbReference type="SUPFAM" id="SSF47027">
    <property type="entry name" value="Acyl-CoA binding protein"/>
    <property type="match status" value="1"/>
</dbReference>
<dbReference type="GO" id="GO:0000062">
    <property type="term" value="F:fatty-acyl-CoA binding"/>
    <property type="evidence" value="ECO:0007669"/>
    <property type="project" value="InterPro"/>
</dbReference>
<evidence type="ECO:0000256" key="8">
    <source>
        <dbReference type="PIRSR" id="PIRSR625650-2"/>
    </source>
</evidence>
<dbReference type="EC" id="2.5.1.26" evidence="3"/>
<comment type="pathway">
    <text evidence="1">Glycerolipid metabolism; ether lipid biosynthesis.</text>
</comment>
<dbReference type="Gene3D" id="1.20.80.10">
    <property type="match status" value="1"/>
</dbReference>
<evidence type="ECO:0000256" key="2">
    <source>
        <dbReference type="ARBA" id="ARBA00008000"/>
    </source>
</evidence>
<dbReference type="PANTHER" id="PTHR46568:SF1">
    <property type="entry name" value="ALKYLDIHYDROXYACETONEPHOSPHATE SYNTHASE, PEROXISOMAL"/>
    <property type="match status" value="1"/>
</dbReference>
<dbReference type="Pfam" id="PF01553">
    <property type="entry name" value="Acyltransferase"/>
    <property type="match status" value="1"/>
</dbReference>
<comment type="similarity">
    <text evidence="2">Belongs to the FAD-binding oxidoreductase/transferase type 4 family.</text>
</comment>
<dbReference type="InterPro" id="IPR015424">
    <property type="entry name" value="PyrdxlP-dep_Trfase"/>
</dbReference>
<accession>A0A9N8HJ94</accession>
<dbReference type="OrthoDB" id="7786253at2759"/>
<evidence type="ECO:0000256" key="10">
    <source>
        <dbReference type="PIRSR" id="PIRSR625650-4"/>
    </source>
</evidence>
<protein>
    <recommendedName>
        <fullName evidence="3">alkylglycerone-phosphate synthase</fullName>
        <ecNumber evidence="3">2.5.1.26</ecNumber>
    </recommendedName>
    <alternativeName>
        <fullName evidence="6">Alkylglycerone-phosphate synthase</fullName>
    </alternativeName>
</protein>
<dbReference type="Gene3D" id="3.40.50.720">
    <property type="entry name" value="NAD(P)-binding Rossmann-like Domain"/>
    <property type="match status" value="1"/>
</dbReference>
<keyword evidence="11" id="KW-0812">Transmembrane</keyword>
<dbReference type="Gene3D" id="3.40.640.10">
    <property type="entry name" value="Type I PLP-dependent aspartate aminotransferase-like (Major domain)"/>
    <property type="match status" value="1"/>
</dbReference>
<dbReference type="InterPro" id="IPR035984">
    <property type="entry name" value="Acyl-CoA-binding_sf"/>
</dbReference>
<feature type="binding site" evidence="8">
    <location>
        <position position="2227"/>
    </location>
    <ligand>
        <name>substrate</name>
    </ligand>
</feature>
<dbReference type="Proteomes" id="UP001153069">
    <property type="component" value="Unassembled WGS sequence"/>
</dbReference>
<feature type="binding site" evidence="9">
    <location>
        <begin position="2003"/>
        <end position="2009"/>
    </location>
    <ligand>
        <name>FAD</name>
        <dbReference type="ChEBI" id="CHEBI:57692"/>
    </ligand>
</feature>
<evidence type="ECO:0000256" key="1">
    <source>
        <dbReference type="ARBA" id="ARBA00004670"/>
    </source>
</evidence>
<reference evidence="14" key="1">
    <citation type="submission" date="2020-06" db="EMBL/GenBank/DDBJ databases">
        <authorList>
            <consortium name="Plant Systems Biology data submission"/>
        </authorList>
    </citation>
    <scope>NUCLEOTIDE SEQUENCE</scope>
    <source>
        <strain evidence="14">D6</strain>
    </source>
</reference>
<dbReference type="PANTHER" id="PTHR46568">
    <property type="entry name" value="ALKYLDIHYDROXYACETONEPHOSPHATE SYNTHASE, PEROXISOMAL"/>
    <property type="match status" value="1"/>
</dbReference>
<keyword evidence="11" id="KW-0472">Membrane</keyword>
<dbReference type="GO" id="GO:0016746">
    <property type="term" value="F:acyltransferase activity"/>
    <property type="evidence" value="ECO:0007669"/>
    <property type="project" value="InterPro"/>
</dbReference>
<dbReference type="InterPro" id="IPR025650">
    <property type="entry name" value="Alkyl-DHAP_Synthase"/>
</dbReference>
<organism evidence="14 15">
    <name type="scientific">Seminavis robusta</name>
    <dbReference type="NCBI Taxonomy" id="568900"/>
    <lineage>
        <taxon>Eukaryota</taxon>
        <taxon>Sar</taxon>
        <taxon>Stramenopiles</taxon>
        <taxon>Ochrophyta</taxon>
        <taxon>Bacillariophyta</taxon>
        <taxon>Bacillariophyceae</taxon>
        <taxon>Bacillariophycidae</taxon>
        <taxon>Naviculales</taxon>
        <taxon>Naviculaceae</taxon>
        <taxon>Seminavis</taxon>
    </lineage>
</organism>
<keyword evidence="11" id="KW-1133">Transmembrane helix</keyword>
<dbReference type="GO" id="GO:0008610">
    <property type="term" value="P:lipid biosynthetic process"/>
    <property type="evidence" value="ECO:0007669"/>
    <property type="project" value="InterPro"/>
</dbReference>
<dbReference type="Pfam" id="PF01041">
    <property type="entry name" value="DegT_DnrJ_EryC1"/>
    <property type="match status" value="1"/>
</dbReference>
<dbReference type="InterPro" id="IPR016166">
    <property type="entry name" value="FAD-bd_PCMH"/>
</dbReference>
<dbReference type="InterPro" id="IPR002123">
    <property type="entry name" value="Plipid/glycerol_acylTrfase"/>
</dbReference>
<dbReference type="GO" id="GO:0071949">
    <property type="term" value="F:FAD binding"/>
    <property type="evidence" value="ECO:0007669"/>
    <property type="project" value="InterPro"/>
</dbReference>
<dbReference type="SMART" id="SM00563">
    <property type="entry name" value="PlsC"/>
    <property type="match status" value="1"/>
</dbReference>
<dbReference type="InterPro" id="IPR036291">
    <property type="entry name" value="NAD(P)-bd_dom_sf"/>
</dbReference>
<keyword evidence="4" id="KW-0285">Flavoprotein</keyword>
<dbReference type="InterPro" id="IPR014352">
    <property type="entry name" value="FERM/acyl-CoA-bd_prot_sf"/>
</dbReference>
<evidence type="ECO:0000259" key="12">
    <source>
        <dbReference type="PROSITE" id="PS51228"/>
    </source>
</evidence>
<evidence type="ECO:0000259" key="13">
    <source>
        <dbReference type="PROSITE" id="PS51387"/>
    </source>
</evidence>
<evidence type="ECO:0000256" key="3">
    <source>
        <dbReference type="ARBA" id="ARBA00012385"/>
    </source>
</evidence>
<evidence type="ECO:0000256" key="4">
    <source>
        <dbReference type="ARBA" id="ARBA00022630"/>
    </source>
</evidence>
<gene>
    <name evidence="14" type="ORF">SEMRO_646_G180730.1</name>
</gene>
<evidence type="ECO:0000256" key="7">
    <source>
        <dbReference type="PIRSR" id="PIRSR625650-1"/>
    </source>
</evidence>
<dbReference type="SUPFAM" id="SSF56176">
    <property type="entry name" value="FAD-binding/transporter-associated domain-like"/>
    <property type="match status" value="1"/>
</dbReference>
<dbReference type="InterPro" id="IPR013120">
    <property type="entry name" value="FAR_NAD-bd"/>
</dbReference>
<feature type="domain" description="ACB" evidence="12">
    <location>
        <begin position="10"/>
        <end position="102"/>
    </location>
</feature>
<dbReference type="Gene3D" id="3.30.300.330">
    <property type="match status" value="1"/>
</dbReference>
<feature type="transmembrane region" description="Helical" evidence="11">
    <location>
        <begin position="696"/>
        <end position="722"/>
    </location>
</feature>
<sequence length="2374" mass="263020">MAGEESAALTDELFEKVVERISSTSSSTTTTTTTTSNDTKLRLYGLYKYATQGPCQTPAASIWNPTAMAKQRAWKACHGMTKKQAQMEYATLAGSLDETCQTWLEEYQSKMMEEPTIQSTKDPPEKVLDTEAKTKPKRNVTSAKEGIDTSIHENPSALSSISLLGSWILDWLLFWILPTPVIPRGALDIDWSDLWFALMACVKAGLFYSNSKLQKLQDSILEDIQQHTLLNTQQQQQNTAQDAATQVVVGYSVRSLLDLYLMHKRYPPNKKQVIIVPPINIPGMVQIMEHYGLQVVPVDIPSSSTTTNTSRMTIDLTAVQTAITEQTVAIMVVHAFGNNPTATTTIQQQELRNLANQHNLELWLDAAESYTGDFNNLAASSVSFAADITFVSFGMIKTATSLGGGIAILQHQCDSVAAAMRRLQYHHYDAQTTWQFAWTKVCQAILIQAVSSSPIVYGIFVHLCLQWGGYVFFDSMVTRNVRSIQPHDNNNNNNNDNNNRSAIRIRPSLPLLQLLHRRLKQSTRTRVTVRDRMERCQEMTQILQQHAPGIGVLEPSSAVGADTYWLYPIQVNTREEANKRRIQRYLLEKGWDVAAGTSQLQCVLPTNTEKHSTQQNMQNFMSKVLYLPIASRPLSKHQSIELAAHLQQVDAMNSDDENWDRGGSSIMAPSKKWTVLPVLLLMFSSIGGGYPAPNYILIVMLPALISLLLYSFVLMVCLALAVRWLGNSSLYLESSTGFARYSSMIDQMCLGEDEKICLDSRRITKQSPSLQQQDVTREPPSAQIVAPNASVIASMPLLDLPAVSPLAKDLRGCAILTGATGFVGSLILRELLFHRQSLNLTAGVFVLCRGKRSLSAQERIDQLLKQEMFSFLSEAEKRDLVHVLQGDVTKAGAGLSEQDMNQLLSLGTQKKIVVTHVIHSAASVSFTQELAEAAQSNITSALSMQSLAVKLGQAQSQSDKMKEIPRIRFVHLSTAFVHGSMSGSKEAPLPEQLFPLDPYEPTKLYNSMQSTQFYASKAMSDLRFHNTYAFSKCVCEHLLLQEDKNCQQNVETMIVRPSIVGPALESPEEGWAGQKPSTIVAAASLYLSYQWNLWSFGSSDVPCIPVDVLSRFVLRVAFEQAKSEDTKTVAGSTAAEVSSSDDSFERVSSCSSLTRCSSNSQETGDDSATEWHIPRIRNAAWSPSSAEVAMFSWLDYCVATLHLGSNTGYFNRSTAYVGLWITSRLLPRIRLSFPAYSAFHYYLVQTPIQVMLSLCRGFGWQDSCYKLSKLSGFLDLPLLFFPYMNETFHFQSSLSAPETMNGSRYVFSCAVAAHRFLTRVNRRRNQPHDRLKHENQERMTSFCIGGKEQKLACGLWWALTQPNGSMAIRLAGWLFAYISGATCQSITVDLPSFEAALRMKLDAAKAARQESDEMYIVLAPTHRSFLDFILLSYLTFIVPELAIDIPKIAAADDFEHLPVIGWLAQALGAFYVRRGLGRADPELRSQVTKMKQHETSVIEVFLEGSRSRDRRFMEPKTGLLRSLAETGGNHLVVPISISYEKLPEQDILAQEAAGQCGRHSLNTSGLLRWLMDVARGNVHLGRIHVAAGRPLGLDCKSSADFKQVAQTVQVEQQRNLFASDYHVEATAKALSMDIETVRSAMTSLGCRHELARVCPCQHKGWRQWLNNSCEENDQLSDHGPEVASLSRSLLSLLTAADDQAERAFVELVAKGFHRPNLQHLQQTAQKSSNAHDTEIPLILTNAAASLLHSKLALEDDTPSAAAASTATSNNSTCAPVLLESEERLGFWGFRDSGFALQVSKEGSHYVVMRGDRYSVTGKSMSKLIPFVERETGVQINPFNEAFQATQKSSTDWNTETVLNKDDLKLLQSTVWKLTTALPDRTRHGSGHSQEDIFSIRSESPIRVPDAVVWPSSEAEVNALIALCKEKSWCLIPFGGGTNVTNATRCPDKEVEPRPIISVDMTKLNRLLWLNEEDGLACFEAGINGRDLVATLEQRGYTMGHEPDSIEFSTLGGWIATKASGMKRNKYGNIEDIIRSVRVASSSGIVCQNAETQSDSDKAVFGRESCGLDFRSIVLGSEGCLGIITSAVVKVWPIAEIVEHESILFPSFETGLGFARDISRLDRLVPASVRLLDNEHFRLGQALQGDPSSLKDRCLRALQALFAASNFGSSLDPTTVACATVCYEGSKSEVNLQKAELKRLAANRGGFLLGPRIGKAGYDLTFLIAYLRDFAMTYHFLGESFETFAPWSKVADIIDSTKRRVILEHEARCLPGNPFVGCRVTQLYHDGACLYFYVCINTENVANASHVFCEIEHAARCEILQHGGSLSHHHGIGKVRARLLHESGSPVYKSILGSVKETMDPDNIFAARNGLFCAY</sequence>
<dbReference type="SUPFAM" id="SSF55103">
    <property type="entry name" value="FAD-linked oxidases, C-terminal domain"/>
    <property type="match status" value="1"/>
</dbReference>
<dbReference type="Pfam" id="PF01565">
    <property type="entry name" value="FAD_binding_4"/>
    <property type="match status" value="1"/>
</dbReference>
<evidence type="ECO:0000256" key="6">
    <source>
        <dbReference type="ARBA" id="ARBA00031574"/>
    </source>
</evidence>
<feature type="site" description="Important for enzyme activity" evidence="10">
    <location>
        <position position="2129"/>
    </location>
</feature>
<dbReference type="PROSITE" id="PS51228">
    <property type="entry name" value="ACB_2"/>
    <property type="match status" value="1"/>
</dbReference>
<dbReference type="EMBL" id="CAICTM010000645">
    <property type="protein sequence ID" value="CAB9514315.1"/>
    <property type="molecule type" value="Genomic_DNA"/>
</dbReference>
<name>A0A9N8HJ94_9STRA</name>
<evidence type="ECO:0000313" key="15">
    <source>
        <dbReference type="Proteomes" id="UP001153069"/>
    </source>
</evidence>
<dbReference type="SUPFAM" id="SSF53383">
    <property type="entry name" value="PLP-dependent transferases"/>
    <property type="match status" value="1"/>
</dbReference>
<dbReference type="Gene3D" id="3.30.70.3450">
    <property type="match status" value="1"/>
</dbReference>
<dbReference type="InterPro" id="IPR016164">
    <property type="entry name" value="FAD-linked_Oxase-like_C"/>
</dbReference>
<feature type="domain" description="FAD-binding PCMH-type" evidence="13">
    <location>
        <begin position="1900"/>
        <end position="2093"/>
    </location>
</feature>
<evidence type="ECO:0000256" key="11">
    <source>
        <dbReference type="SAM" id="Phobius"/>
    </source>
</evidence>
<comment type="caution">
    <text evidence="14">The sequence shown here is derived from an EMBL/GenBank/DDBJ whole genome shotgun (WGS) entry which is preliminary data.</text>
</comment>
<dbReference type="Pfam" id="PF07993">
    <property type="entry name" value="NAD_binding_4"/>
    <property type="match status" value="1"/>
</dbReference>